<feature type="transmembrane region" description="Helical" evidence="7">
    <location>
        <begin position="182"/>
        <end position="200"/>
    </location>
</feature>
<sequence length="656" mass="72496">MDSPPVSPTPLIKSNETAAETNKGEGRERYSTRLAFYFSAVGSAVGFGNVWRFPSLVFKYGGGAFFIPYLFALFLVGIPLLVLEISLGQHFQLGDVGCFGKIHERARGVGLASIACGYMLVTYYSMLLAWTFNAFFASFRADNFWDQDEVSGTEAKEYFYQTIIGMDIVGDDQPDRLVGMNVFYSLLTWVVIYFSLAYGLEASGKVSYVTMGFPLVILFVFLGRSLTLEGSGNGINEYIGESNWGIFSDHPEIWSRAVSQILFSLGTVGIMTAYGSHCKRNEPAFLNSCVVALSNSMFSFISGFAVFATLGHLAYLEGLDSVADLEYSSFGLVFGSWPVALGTLPGGQHWIRLFFIMLFMLGIDSAISFMEAFLTVLHDTKLFHNVDRKRASLVLTACAFLLSTLYATDAGLIFLDSVDYYINFVIILVGFVKCVAAGWVYKIETQIECLGSKIVFVYITTTFGSVLLACAMWFGVGNAAAGFFGLVISYAMGIAYVGYLMSKKKQEDQTLTWSDMLFDLTMSNVMKLREDLVSSVGHIPVAWAFLIRHFIPQVLLILFFLGANATTIDEEGNEVKMFGNYRGYASPCQILGILTIVFAGFLVVSSLVFPKLYEALETVDETEIKVDENNIDEIEMEERKKVETTGSVQLSKGELA</sequence>
<evidence type="ECO:0000313" key="8">
    <source>
        <dbReference type="EMBL" id="KAK1747669.1"/>
    </source>
</evidence>
<dbReference type="GO" id="GO:0005886">
    <property type="term" value="C:plasma membrane"/>
    <property type="evidence" value="ECO:0007669"/>
    <property type="project" value="TreeGrafter"/>
</dbReference>
<dbReference type="PROSITE" id="PS50267">
    <property type="entry name" value="NA_NEUROTRAN_SYMP_3"/>
    <property type="match status" value="1"/>
</dbReference>
<evidence type="ECO:0000256" key="1">
    <source>
        <dbReference type="ARBA" id="ARBA00004141"/>
    </source>
</evidence>
<keyword evidence="5 7" id="KW-0472">Membrane</keyword>
<feature type="region of interest" description="Disordered" evidence="6">
    <location>
        <begin position="637"/>
        <end position="656"/>
    </location>
</feature>
<feature type="transmembrane region" description="Helical" evidence="7">
    <location>
        <begin position="350"/>
        <end position="370"/>
    </location>
</feature>
<feature type="transmembrane region" description="Helical" evidence="7">
    <location>
        <begin position="285"/>
        <end position="310"/>
    </location>
</feature>
<dbReference type="EMBL" id="JATAAI010000002">
    <property type="protein sequence ID" value="KAK1747669.1"/>
    <property type="molecule type" value="Genomic_DNA"/>
</dbReference>
<dbReference type="SUPFAM" id="SSF161070">
    <property type="entry name" value="SNF-like"/>
    <property type="match status" value="1"/>
</dbReference>
<feature type="transmembrane region" description="Helical" evidence="7">
    <location>
        <begin position="34"/>
        <end position="53"/>
    </location>
</feature>
<keyword evidence="9" id="KW-1185">Reference proteome</keyword>
<keyword evidence="4 7" id="KW-1133">Transmembrane helix</keyword>
<dbReference type="PRINTS" id="PR00176">
    <property type="entry name" value="NANEUSMPORT"/>
</dbReference>
<dbReference type="Proteomes" id="UP001224775">
    <property type="component" value="Unassembled WGS sequence"/>
</dbReference>
<evidence type="ECO:0000256" key="6">
    <source>
        <dbReference type="SAM" id="MobiDB-lite"/>
    </source>
</evidence>
<evidence type="ECO:0000256" key="7">
    <source>
        <dbReference type="SAM" id="Phobius"/>
    </source>
</evidence>
<protein>
    <submittedName>
        <fullName evidence="8">Sodium/chloride-dependent transporter family protein</fullName>
    </submittedName>
</protein>
<dbReference type="Pfam" id="PF00209">
    <property type="entry name" value="SNF"/>
    <property type="match status" value="1"/>
</dbReference>
<dbReference type="AlphaFoldDB" id="A0AAD8YJD6"/>
<comment type="caution">
    <text evidence="8">The sequence shown here is derived from an EMBL/GenBank/DDBJ whole genome shotgun (WGS) entry which is preliminary data.</text>
</comment>
<evidence type="ECO:0000256" key="4">
    <source>
        <dbReference type="ARBA" id="ARBA00022989"/>
    </source>
</evidence>
<accession>A0AAD8YJD6</accession>
<feature type="transmembrane region" description="Helical" evidence="7">
    <location>
        <begin position="453"/>
        <end position="474"/>
    </location>
</feature>
<feature type="transmembrane region" description="Helical" evidence="7">
    <location>
        <begin position="108"/>
        <end position="132"/>
    </location>
</feature>
<keyword evidence="2" id="KW-0813">Transport</keyword>
<evidence type="ECO:0000313" key="9">
    <source>
        <dbReference type="Proteomes" id="UP001224775"/>
    </source>
</evidence>
<organism evidence="8 9">
    <name type="scientific">Skeletonema marinoi</name>
    <dbReference type="NCBI Taxonomy" id="267567"/>
    <lineage>
        <taxon>Eukaryota</taxon>
        <taxon>Sar</taxon>
        <taxon>Stramenopiles</taxon>
        <taxon>Ochrophyta</taxon>
        <taxon>Bacillariophyta</taxon>
        <taxon>Coscinodiscophyceae</taxon>
        <taxon>Thalassiosirophycidae</taxon>
        <taxon>Thalassiosirales</taxon>
        <taxon>Skeletonemataceae</taxon>
        <taxon>Skeletonema</taxon>
        <taxon>Skeletonema marinoi-dohrnii complex</taxon>
    </lineage>
</organism>
<gene>
    <name evidence="8" type="ORF">QTG54_001632</name>
</gene>
<feature type="transmembrane region" description="Helical" evidence="7">
    <location>
        <begin position="480"/>
        <end position="501"/>
    </location>
</feature>
<evidence type="ECO:0000256" key="2">
    <source>
        <dbReference type="ARBA" id="ARBA00022448"/>
    </source>
</evidence>
<evidence type="ECO:0000256" key="3">
    <source>
        <dbReference type="ARBA" id="ARBA00022692"/>
    </source>
</evidence>
<dbReference type="PANTHER" id="PTHR11616:SF240">
    <property type="entry name" value="BLOATED TUBULES, ISOFORM B-RELATED"/>
    <property type="match status" value="1"/>
</dbReference>
<evidence type="ECO:0000256" key="5">
    <source>
        <dbReference type="ARBA" id="ARBA00023136"/>
    </source>
</evidence>
<feature type="transmembrane region" description="Helical" evidence="7">
    <location>
        <begin position="65"/>
        <end position="87"/>
    </location>
</feature>
<feature type="transmembrane region" description="Helical" evidence="7">
    <location>
        <begin position="391"/>
        <end position="414"/>
    </location>
</feature>
<dbReference type="InterPro" id="IPR037272">
    <property type="entry name" value="SNS_sf"/>
</dbReference>
<comment type="subcellular location">
    <subcellularLocation>
        <location evidence="1">Membrane</location>
        <topology evidence="1">Multi-pass membrane protein</topology>
    </subcellularLocation>
</comment>
<keyword evidence="3 7" id="KW-0812">Transmembrane</keyword>
<dbReference type="GO" id="GO:0035725">
    <property type="term" value="P:sodium ion transmembrane transport"/>
    <property type="evidence" value="ECO:0007669"/>
    <property type="project" value="TreeGrafter"/>
</dbReference>
<feature type="region of interest" description="Disordered" evidence="6">
    <location>
        <begin position="1"/>
        <end position="25"/>
    </location>
</feature>
<reference evidence="8" key="1">
    <citation type="submission" date="2023-06" db="EMBL/GenBank/DDBJ databases">
        <title>Survivors Of The Sea: Transcriptome response of Skeletonema marinoi to long-term dormancy.</title>
        <authorList>
            <person name="Pinder M.I.M."/>
            <person name="Kourtchenko O."/>
            <person name="Robertson E.K."/>
            <person name="Larsson T."/>
            <person name="Maumus F."/>
            <person name="Osuna-Cruz C.M."/>
            <person name="Vancaester E."/>
            <person name="Stenow R."/>
            <person name="Vandepoele K."/>
            <person name="Ploug H."/>
            <person name="Bruchert V."/>
            <person name="Godhe A."/>
            <person name="Topel M."/>
        </authorList>
    </citation>
    <scope>NUCLEOTIDE SEQUENCE</scope>
    <source>
        <strain evidence="8">R05AC</strain>
    </source>
</reference>
<feature type="transmembrane region" description="Helical" evidence="7">
    <location>
        <begin position="590"/>
        <end position="609"/>
    </location>
</feature>
<dbReference type="InterPro" id="IPR000175">
    <property type="entry name" value="Na/ntran_symport"/>
</dbReference>
<feature type="transmembrane region" description="Helical" evidence="7">
    <location>
        <begin position="420"/>
        <end position="441"/>
    </location>
</feature>
<feature type="transmembrane region" description="Helical" evidence="7">
    <location>
        <begin position="207"/>
        <end position="226"/>
    </location>
</feature>
<dbReference type="NCBIfam" id="NF037979">
    <property type="entry name" value="Na_transp"/>
    <property type="match status" value="1"/>
</dbReference>
<proteinExistence type="predicted"/>
<name>A0AAD8YJD6_9STRA</name>
<dbReference type="PANTHER" id="PTHR11616">
    <property type="entry name" value="SODIUM/CHLORIDE DEPENDENT TRANSPORTER"/>
    <property type="match status" value="1"/>
</dbReference>
<feature type="transmembrane region" description="Helical" evidence="7">
    <location>
        <begin position="253"/>
        <end position="273"/>
    </location>
</feature>